<dbReference type="Proteomes" id="UP000199167">
    <property type="component" value="Unassembled WGS sequence"/>
</dbReference>
<dbReference type="RefSeq" id="WP_089992842.1">
    <property type="nucleotide sequence ID" value="NZ_FOIZ01000001.1"/>
</dbReference>
<dbReference type="AlphaFoldDB" id="A0A1I0Q8X0"/>
<gene>
    <name evidence="1" type="ORF">SAMN04488515_1755</name>
</gene>
<sequence length="160" mass="17865">MIAAASLPDHALLRRYADRADCFTDCYVADIGRPVELGTYLCAFYATWVFAPEKALLRVVLGRPARDFDVMPLALGESDRFAAWDVEERAEGQVLLCDLSGRTRSWFMVDGTQVYFGSAVVPPYEGADLGRVFRALLGFHHVYSRALLRAAVARLRAMSR</sequence>
<dbReference type="STRING" id="364200.SAMN04488515_1755"/>
<evidence type="ECO:0008006" key="3">
    <source>
        <dbReference type="Google" id="ProtNLM"/>
    </source>
</evidence>
<dbReference type="EMBL" id="FOIZ01000001">
    <property type="protein sequence ID" value="SEW23472.1"/>
    <property type="molecule type" value="Genomic_DNA"/>
</dbReference>
<dbReference type="OrthoDB" id="7406076at2"/>
<reference evidence="1 2" key="1">
    <citation type="submission" date="2016-10" db="EMBL/GenBank/DDBJ databases">
        <authorList>
            <person name="de Groot N.N."/>
        </authorList>
    </citation>
    <scope>NUCLEOTIDE SEQUENCE [LARGE SCALE GENOMIC DNA]</scope>
    <source>
        <strain evidence="1 2">DSM 17925</strain>
    </source>
</reference>
<accession>A0A1I0Q8X0</accession>
<name>A0A1I0Q8X0_9RHOB</name>
<proteinExistence type="predicted"/>
<organism evidence="1 2">
    <name type="scientific">Cognatiyoonia koreensis</name>
    <dbReference type="NCBI Taxonomy" id="364200"/>
    <lineage>
        <taxon>Bacteria</taxon>
        <taxon>Pseudomonadati</taxon>
        <taxon>Pseudomonadota</taxon>
        <taxon>Alphaproteobacteria</taxon>
        <taxon>Rhodobacterales</taxon>
        <taxon>Paracoccaceae</taxon>
        <taxon>Cognatiyoonia</taxon>
    </lineage>
</organism>
<evidence type="ECO:0000313" key="1">
    <source>
        <dbReference type="EMBL" id="SEW23472.1"/>
    </source>
</evidence>
<protein>
    <recommendedName>
        <fullName evidence="3">DUF2867 domain-containing protein</fullName>
    </recommendedName>
</protein>
<keyword evidence="2" id="KW-1185">Reference proteome</keyword>
<evidence type="ECO:0000313" key="2">
    <source>
        <dbReference type="Proteomes" id="UP000199167"/>
    </source>
</evidence>